<protein>
    <submittedName>
        <fullName evidence="6">N-acetyltransferase</fullName>
    </submittedName>
</protein>
<dbReference type="InterPro" id="IPR011004">
    <property type="entry name" value="Trimer_LpxA-like_sf"/>
</dbReference>
<keyword evidence="3" id="KW-0220">Diaminopimelate biosynthesis</keyword>
<gene>
    <name evidence="6" type="ORF">HZS55_10895</name>
</gene>
<accession>A0A7D5PAP1</accession>
<sequence length="205" mass="20867">MPSVDRHMSEHDLSTVRTGDGCDIAETAVVGEPGGSGDAYTRIGDDATVRGGTIVYTDVEIGDGFSTGHHALVRSGTTVGDDVLVGSQAVLDGDVTLGSRVSCQTGVYLPPKTTVGDDVFLGPHAVVTNDPYPVRARSELVGATLESNVSVGANATILPDVTVGEGSFVAAGSVVTEDVPPGTLAMGNPARHEPLPDELDGGNEL</sequence>
<dbReference type="PANTHER" id="PTHR43300">
    <property type="entry name" value="ACETYLTRANSFERASE"/>
    <property type="match status" value="1"/>
</dbReference>
<dbReference type="GO" id="GO:0016740">
    <property type="term" value="F:transferase activity"/>
    <property type="evidence" value="ECO:0007669"/>
    <property type="project" value="UniProtKB-KW"/>
</dbReference>
<dbReference type="InterPro" id="IPR050179">
    <property type="entry name" value="Trans_hexapeptide_repeat"/>
</dbReference>
<dbReference type="Gene3D" id="2.160.10.10">
    <property type="entry name" value="Hexapeptide repeat proteins"/>
    <property type="match status" value="1"/>
</dbReference>
<evidence type="ECO:0000256" key="3">
    <source>
        <dbReference type="ARBA" id="ARBA00022915"/>
    </source>
</evidence>
<evidence type="ECO:0000313" key="6">
    <source>
        <dbReference type="EMBL" id="QLH77779.1"/>
    </source>
</evidence>
<keyword evidence="2 6" id="KW-0808">Transferase</keyword>
<keyword evidence="4" id="KW-0457">Lysine biosynthesis</keyword>
<dbReference type="KEGG" id="hrr:HZS55_10895"/>
<evidence type="ECO:0000256" key="4">
    <source>
        <dbReference type="ARBA" id="ARBA00023154"/>
    </source>
</evidence>
<dbReference type="PROSITE" id="PS00101">
    <property type="entry name" value="HEXAPEP_TRANSFERASES"/>
    <property type="match status" value="1"/>
</dbReference>
<organism evidence="6 7">
    <name type="scientific">Halosimplex rubrum</name>
    <dbReference type="NCBI Taxonomy" id="869889"/>
    <lineage>
        <taxon>Archaea</taxon>
        <taxon>Methanobacteriati</taxon>
        <taxon>Methanobacteriota</taxon>
        <taxon>Stenosarchaea group</taxon>
        <taxon>Halobacteria</taxon>
        <taxon>Halobacteriales</taxon>
        <taxon>Haloarculaceae</taxon>
        <taxon>Halosimplex</taxon>
    </lineage>
</organism>
<dbReference type="Proteomes" id="UP000509667">
    <property type="component" value="Chromosome"/>
</dbReference>
<evidence type="ECO:0000256" key="1">
    <source>
        <dbReference type="ARBA" id="ARBA00022605"/>
    </source>
</evidence>
<dbReference type="SUPFAM" id="SSF51161">
    <property type="entry name" value="Trimeric LpxA-like enzymes"/>
    <property type="match status" value="1"/>
</dbReference>
<reference evidence="6 7" key="1">
    <citation type="submission" date="2020-07" db="EMBL/GenBank/DDBJ databases">
        <title>Halosimplex pelagicum sp. nov. and Halosimplex rubrum sp. nov., isolated from salted brown alga Laminaria, and emended description of the genus Halosimplex.</title>
        <authorList>
            <person name="Cui H."/>
        </authorList>
    </citation>
    <scope>NUCLEOTIDE SEQUENCE [LARGE SCALE GENOMIC DNA]</scope>
    <source>
        <strain evidence="6 7">R27</strain>
    </source>
</reference>
<proteinExistence type="predicted"/>
<feature type="compositionally biased region" description="Acidic residues" evidence="5">
    <location>
        <begin position="196"/>
        <end position="205"/>
    </location>
</feature>
<dbReference type="OrthoDB" id="200265at2157"/>
<evidence type="ECO:0000256" key="5">
    <source>
        <dbReference type="SAM" id="MobiDB-lite"/>
    </source>
</evidence>
<dbReference type="InterPro" id="IPR001451">
    <property type="entry name" value="Hexapep"/>
</dbReference>
<keyword evidence="1" id="KW-0028">Amino-acid biosynthesis</keyword>
<dbReference type="EMBL" id="CP058910">
    <property type="protein sequence ID" value="QLH77779.1"/>
    <property type="molecule type" value="Genomic_DNA"/>
</dbReference>
<dbReference type="CDD" id="cd03358">
    <property type="entry name" value="LbH_WxcM_N_like"/>
    <property type="match status" value="1"/>
</dbReference>
<dbReference type="Pfam" id="PF00132">
    <property type="entry name" value="Hexapep"/>
    <property type="match status" value="1"/>
</dbReference>
<dbReference type="InterPro" id="IPR018357">
    <property type="entry name" value="Hexapep_transf_CS"/>
</dbReference>
<keyword evidence="7" id="KW-1185">Reference proteome</keyword>
<dbReference type="PANTHER" id="PTHR43300:SF10">
    <property type="entry name" value="2,3,4,5-TETRAHYDROPYRIDINE-2,6-DICARBOXYLATE N-ACETYLTRANSFERASE"/>
    <property type="match status" value="1"/>
</dbReference>
<dbReference type="Pfam" id="PF14602">
    <property type="entry name" value="Hexapep_2"/>
    <property type="match status" value="1"/>
</dbReference>
<dbReference type="AlphaFoldDB" id="A0A7D5PAP1"/>
<evidence type="ECO:0000256" key="2">
    <source>
        <dbReference type="ARBA" id="ARBA00022679"/>
    </source>
</evidence>
<feature type="region of interest" description="Disordered" evidence="5">
    <location>
        <begin position="180"/>
        <end position="205"/>
    </location>
</feature>
<evidence type="ECO:0000313" key="7">
    <source>
        <dbReference type="Proteomes" id="UP000509667"/>
    </source>
</evidence>
<name>A0A7D5PAP1_9EURY</name>